<dbReference type="Pfam" id="PF13531">
    <property type="entry name" value="SBP_bac_11"/>
    <property type="match status" value="1"/>
</dbReference>
<feature type="signal peptide" evidence="5">
    <location>
        <begin position="1"/>
        <end position="26"/>
    </location>
</feature>
<keyword evidence="7" id="KW-1185">Reference proteome</keyword>
<dbReference type="PANTHER" id="PTHR30632">
    <property type="entry name" value="MOLYBDATE-BINDING PERIPLASMIC PROTEIN"/>
    <property type="match status" value="1"/>
</dbReference>
<dbReference type="Proteomes" id="UP000245999">
    <property type="component" value="Chromosome"/>
</dbReference>
<dbReference type="PIRSF" id="PIRSF004846">
    <property type="entry name" value="ModA"/>
    <property type="match status" value="1"/>
</dbReference>
<dbReference type="Gene3D" id="3.40.190.10">
    <property type="entry name" value="Periplasmic binding protein-like II"/>
    <property type="match status" value="2"/>
</dbReference>
<dbReference type="OrthoDB" id="9785015at2"/>
<evidence type="ECO:0000256" key="5">
    <source>
        <dbReference type="SAM" id="SignalP"/>
    </source>
</evidence>
<dbReference type="GO" id="GO:0015689">
    <property type="term" value="P:molybdate ion transport"/>
    <property type="evidence" value="ECO:0007669"/>
    <property type="project" value="InterPro"/>
</dbReference>
<evidence type="ECO:0000313" key="6">
    <source>
        <dbReference type="EMBL" id="AWM33456.1"/>
    </source>
</evidence>
<dbReference type="SUPFAM" id="SSF53850">
    <property type="entry name" value="Periplasmic binding protein-like II"/>
    <property type="match status" value="1"/>
</dbReference>
<gene>
    <name evidence="6" type="primary">modA</name>
    <name evidence="6" type="ORF">DDQ68_12070</name>
</gene>
<feature type="binding site" evidence="4">
    <location>
        <position position="71"/>
    </location>
    <ligand>
        <name>molybdate</name>
        <dbReference type="ChEBI" id="CHEBI:36264"/>
    </ligand>
</feature>
<dbReference type="GO" id="GO:0046872">
    <property type="term" value="F:metal ion binding"/>
    <property type="evidence" value="ECO:0007669"/>
    <property type="project" value="UniProtKB-KW"/>
</dbReference>
<dbReference type="NCBIfam" id="TIGR01256">
    <property type="entry name" value="modA"/>
    <property type="match status" value="1"/>
</dbReference>
<dbReference type="AlphaFoldDB" id="A0A2Z3GQ89"/>
<dbReference type="CDD" id="cd13539">
    <property type="entry name" value="PBP2_AvModA"/>
    <property type="match status" value="1"/>
</dbReference>
<name>A0A2Z3GQ89_9BACT</name>
<dbReference type="PANTHER" id="PTHR30632:SF14">
    <property type="entry name" value="TUNGSTATE_MOLYBDATE_CHROMATE-BINDING PROTEIN MODA"/>
    <property type="match status" value="1"/>
</dbReference>
<proteinExistence type="inferred from homology"/>
<dbReference type="GO" id="GO:0030973">
    <property type="term" value="F:molybdate ion binding"/>
    <property type="evidence" value="ECO:0007669"/>
    <property type="project" value="InterPro"/>
</dbReference>
<dbReference type="InterPro" id="IPR005950">
    <property type="entry name" value="ModA"/>
</dbReference>
<keyword evidence="3 5" id="KW-0732">Signal</keyword>
<reference evidence="7" key="1">
    <citation type="submission" date="2018-04" db="EMBL/GenBank/DDBJ databases">
        <title>Complete genome of Antarctic heterotrophic bacterium Hymenobacter nivis.</title>
        <authorList>
            <person name="Terashima M."/>
        </authorList>
    </citation>
    <scope>NUCLEOTIDE SEQUENCE [LARGE SCALE GENOMIC DNA]</scope>
    <source>
        <strain evidence="7">NBRC 111535</strain>
    </source>
</reference>
<comment type="similarity">
    <text evidence="1">Belongs to the bacterial solute-binding protein ModA family.</text>
</comment>
<dbReference type="InterPro" id="IPR050682">
    <property type="entry name" value="ModA/WtpA"/>
</dbReference>
<keyword evidence="2 4" id="KW-0479">Metal-binding</keyword>
<feature type="chain" id="PRO_5016424643" evidence="5">
    <location>
        <begin position="27"/>
        <end position="265"/>
    </location>
</feature>
<accession>A0A2Z3GQ89</accession>
<evidence type="ECO:0000256" key="3">
    <source>
        <dbReference type="ARBA" id="ARBA00022729"/>
    </source>
</evidence>
<keyword evidence="4" id="KW-0500">Molybdenum</keyword>
<evidence type="ECO:0000256" key="1">
    <source>
        <dbReference type="ARBA" id="ARBA00009175"/>
    </source>
</evidence>
<feature type="binding site" evidence="4">
    <location>
        <position position="178"/>
    </location>
    <ligand>
        <name>molybdate</name>
        <dbReference type="ChEBI" id="CHEBI:36264"/>
    </ligand>
</feature>
<organism evidence="6 7">
    <name type="scientific">Hymenobacter nivis</name>
    <dbReference type="NCBI Taxonomy" id="1850093"/>
    <lineage>
        <taxon>Bacteria</taxon>
        <taxon>Pseudomonadati</taxon>
        <taxon>Bacteroidota</taxon>
        <taxon>Cytophagia</taxon>
        <taxon>Cytophagales</taxon>
        <taxon>Hymenobacteraceae</taxon>
        <taxon>Hymenobacter</taxon>
    </lineage>
</organism>
<evidence type="ECO:0000313" key="7">
    <source>
        <dbReference type="Proteomes" id="UP000245999"/>
    </source>
</evidence>
<evidence type="ECO:0000256" key="2">
    <source>
        <dbReference type="ARBA" id="ARBA00022723"/>
    </source>
</evidence>
<evidence type="ECO:0000256" key="4">
    <source>
        <dbReference type="PIRSR" id="PIRSR004846-1"/>
    </source>
</evidence>
<sequence>MALTVIAMRRLIFLFCLLLAAGGAGGAAPAPGGPALTIAAAADLKYVLDSLVTIFNRRHPAAQASVVYGSSGRFYEQLSHGAPFDIFFSADSDYPRRLQQAGLTAGAPVPYAQGRLVLWSKKVDPKLKGINTLLDPRMQRVAIANPAHAPYGRRAEEVLRHYQLYDRVQPRLVLGENIGQAAQYASTGAADAGLLAYSLALSPELRRLGKFYLIPAAAHTPLQQSYVLLKRAQGNAAAAAFVAFVAGPVARQALRKYGFSLAGGR</sequence>
<protein>
    <submittedName>
        <fullName evidence="6">Molybdate ABC transporter substrate-binding protein</fullName>
    </submittedName>
</protein>
<dbReference type="EMBL" id="CP029145">
    <property type="protein sequence ID" value="AWM33456.1"/>
    <property type="molecule type" value="Genomic_DNA"/>
</dbReference>
<dbReference type="InterPro" id="IPR044084">
    <property type="entry name" value="AvModA-like_subst-bd"/>
</dbReference>
<dbReference type="KEGG" id="hnv:DDQ68_12070"/>